<dbReference type="EC" id="6.1.1.6" evidence="6"/>
<comment type="caution">
    <text evidence="8">The sequence shown here is derived from an EMBL/GenBank/DDBJ whole genome shotgun (WGS) entry which is preliminary data.</text>
</comment>
<evidence type="ECO:0000256" key="5">
    <source>
        <dbReference type="ARBA" id="ARBA00023146"/>
    </source>
</evidence>
<keyword evidence="5 6" id="KW-0030">Aminoacyl-tRNA synthetase</keyword>
<dbReference type="GO" id="GO:0005829">
    <property type="term" value="C:cytosol"/>
    <property type="evidence" value="ECO:0007669"/>
    <property type="project" value="TreeGrafter"/>
</dbReference>
<dbReference type="Gene3D" id="2.40.50.140">
    <property type="entry name" value="Nucleic acid-binding proteins"/>
    <property type="match status" value="1"/>
</dbReference>
<dbReference type="InterPro" id="IPR002313">
    <property type="entry name" value="Lys-tRNA-ligase_II"/>
</dbReference>
<protein>
    <recommendedName>
        <fullName evidence="6">Lysine--tRNA ligase</fullName>
        <ecNumber evidence="6">6.1.1.6</ecNumber>
    </recommendedName>
    <alternativeName>
        <fullName evidence="6">Lysyl-tRNA synthetase</fullName>
        <shortName evidence="6">LysRS</shortName>
    </alternativeName>
</protein>
<dbReference type="Proteomes" id="UP000228767">
    <property type="component" value="Unassembled WGS sequence"/>
</dbReference>
<dbReference type="InterPro" id="IPR006195">
    <property type="entry name" value="aa-tRNA-synth_II"/>
</dbReference>
<reference evidence="8 9" key="1">
    <citation type="submission" date="2017-09" db="EMBL/GenBank/DDBJ databases">
        <title>Depth-based differentiation of microbial function through sediment-hosted aquifers and enrichment of novel symbionts in the deep terrestrial subsurface.</title>
        <authorList>
            <person name="Probst A.J."/>
            <person name="Ladd B."/>
            <person name="Jarett J.K."/>
            <person name="Geller-Mcgrath D.E."/>
            <person name="Sieber C.M."/>
            <person name="Emerson J.B."/>
            <person name="Anantharaman K."/>
            <person name="Thomas B.C."/>
            <person name="Malmstrom R."/>
            <person name="Stieglmeier M."/>
            <person name="Klingl A."/>
            <person name="Woyke T."/>
            <person name="Ryan C.M."/>
            <person name="Banfield J.F."/>
        </authorList>
    </citation>
    <scope>NUCLEOTIDE SEQUENCE [LARGE SCALE GENOMIC DNA]</scope>
    <source>
        <strain evidence="8">CG10_big_fil_rev_8_21_14_0_10_51_16</strain>
    </source>
</reference>
<evidence type="ECO:0000256" key="2">
    <source>
        <dbReference type="ARBA" id="ARBA00022723"/>
    </source>
</evidence>
<keyword evidence="3 6" id="KW-0547">Nucleotide-binding</keyword>
<gene>
    <name evidence="6 8" type="primary">lysS</name>
    <name evidence="8" type="ORF">COV10_02780</name>
</gene>
<dbReference type="GO" id="GO:0000287">
    <property type="term" value="F:magnesium ion binding"/>
    <property type="evidence" value="ECO:0007669"/>
    <property type="project" value="UniProtKB-UniRule"/>
</dbReference>
<dbReference type="Gene3D" id="3.30.930.10">
    <property type="entry name" value="Bira Bifunctional Protein, Domain 2"/>
    <property type="match status" value="1"/>
</dbReference>
<dbReference type="PANTHER" id="PTHR42918">
    <property type="entry name" value="LYSYL-TRNA SYNTHETASE"/>
    <property type="match status" value="1"/>
</dbReference>
<dbReference type="Pfam" id="PF00152">
    <property type="entry name" value="tRNA-synt_2"/>
    <property type="match status" value="1"/>
</dbReference>
<comment type="subunit">
    <text evidence="6">Homodimer.</text>
</comment>
<dbReference type="InterPro" id="IPR012340">
    <property type="entry name" value="NA-bd_OB-fold"/>
</dbReference>
<evidence type="ECO:0000256" key="3">
    <source>
        <dbReference type="ARBA" id="ARBA00022741"/>
    </source>
</evidence>
<dbReference type="PROSITE" id="PS50862">
    <property type="entry name" value="AA_TRNA_LIGASE_II"/>
    <property type="match status" value="1"/>
</dbReference>
<evidence type="ECO:0000259" key="7">
    <source>
        <dbReference type="PROSITE" id="PS50862"/>
    </source>
</evidence>
<dbReference type="PRINTS" id="PR00982">
    <property type="entry name" value="TRNASYNTHLYS"/>
</dbReference>
<dbReference type="SUPFAM" id="SSF50249">
    <property type="entry name" value="Nucleic acid-binding proteins"/>
    <property type="match status" value="1"/>
</dbReference>
<dbReference type="GO" id="GO:0004824">
    <property type="term" value="F:lysine-tRNA ligase activity"/>
    <property type="evidence" value="ECO:0007669"/>
    <property type="project" value="UniProtKB-UniRule"/>
</dbReference>
<feature type="domain" description="Aminoacyl-transfer RNA synthetases class-II family profile" evidence="7">
    <location>
        <begin position="189"/>
        <end position="504"/>
    </location>
</feature>
<comment type="caution">
    <text evidence="6">Lacks conserved residue(s) required for the propagation of feature annotation.</text>
</comment>
<dbReference type="NCBIfam" id="NF001756">
    <property type="entry name" value="PRK00484.1"/>
    <property type="match status" value="1"/>
</dbReference>
<organism evidence="8 9">
    <name type="scientific">Candidatus Vogelbacteria bacterium CG10_big_fil_rev_8_21_14_0_10_51_16</name>
    <dbReference type="NCBI Taxonomy" id="1975045"/>
    <lineage>
        <taxon>Bacteria</taxon>
        <taxon>Candidatus Vogeliibacteriota</taxon>
    </lineage>
</organism>
<proteinExistence type="inferred from homology"/>
<dbReference type="GO" id="GO:0005524">
    <property type="term" value="F:ATP binding"/>
    <property type="evidence" value="ECO:0007669"/>
    <property type="project" value="UniProtKB-UniRule"/>
</dbReference>
<feature type="binding site" evidence="6">
    <location>
        <position position="423"/>
    </location>
    <ligand>
        <name>Mg(2+)</name>
        <dbReference type="ChEBI" id="CHEBI:18420"/>
        <label>2</label>
    </ligand>
</feature>
<evidence type="ECO:0000256" key="4">
    <source>
        <dbReference type="ARBA" id="ARBA00022840"/>
    </source>
</evidence>
<feature type="binding site" evidence="6">
    <location>
        <position position="423"/>
    </location>
    <ligand>
        <name>Mg(2+)</name>
        <dbReference type="ChEBI" id="CHEBI:18420"/>
        <label>1</label>
    </ligand>
</feature>
<dbReference type="SUPFAM" id="SSF55681">
    <property type="entry name" value="Class II aaRS and biotin synthetases"/>
    <property type="match status" value="1"/>
</dbReference>
<dbReference type="InterPro" id="IPR018149">
    <property type="entry name" value="Lys-tRNA-synth_II_C"/>
</dbReference>
<keyword evidence="1 6" id="KW-0436">Ligase</keyword>
<evidence type="ECO:0000313" key="9">
    <source>
        <dbReference type="Proteomes" id="UP000228767"/>
    </source>
</evidence>
<dbReference type="EMBL" id="PCYI01000019">
    <property type="protein sequence ID" value="PIR44784.1"/>
    <property type="molecule type" value="Genomic_DNA"/>
</dbReference>
<name>A0A2H0RFI6_9BACT</name>
<dbReference type="NCBIfam" id="TIGR00499">
    <property type="entry name" value="lysS_bact"/>
    <property type="match status" value="1"/>
</dbReference>
<keyword evidence="4 6" id="KW-0067">ATP-binding</keyword>
<dbReference type="InterPro" id="IPR044136">
    <property type="entry name" value="Lys-tRNA-ligase_II_N"/>
</dbReference>
<sequence length="508" mass="57545">MSLEDLRAERIKKLEALREAGVEPYPIASNQSAEITGVTEGFEEFVESGEEIILAGRIMAKRGHGGAVFADLNDGSFAEGDSLADTPEDEKGRRGTIQILFKKDVLGEESHVGFEELVDVGDFIECTGRLFRTERGEKTLEVSSWRMLAKSLRPLPDKWHGLVDPDERFRRRYLDSLMDVAVKKRFITRSRMITAVREFLDDAGYLEVDTPVLQPVYGGASAKPFTTRHNALDMELFLRIAPELYLKKMLVGGFPKVYEVVRNFRNEGIDATHNPEFTNVEFYAAYTDAPKQRKFVEALIRHVVKKVLRGDTVLYDENEINVGADFAVIPYLELFTRFANVQTPEKLSLEEWREVAERLKVEYAPEDGIDKVMDQIYKKTARLQLIQPTFIVDYPATYLPLAKRFPDRYQLVDAFQLVMGGVELVKAFSELNDPIDQAERFAEQDKIIAAGDAEGQPSDEDFVEALEYGMPPAGGVGIGLDRLSMILTDTKNIKEVIYFPTMRPKETK</sequence>
<evidence type="ECO:0000313" key="8">
    <source>
        <dbReference type="EMBL" id="PIR44784.1"/>
    </source>
</evidence>
<dbReference type="GO" id="GO:0000049">
    <property type="term" value="F:tRNA binding"/>
    <property type="evidence" value="ECO:0007669"/>
    <property type="project" value="TreeGrafter"/>
</dbReference>
<keyword evidence="6" id="KW-0460">Magnesium</keyword>
<comment type="similarity">
    <text evidence="6">Belongs to the class-II aminoacyl-tRNA synthetase family.</text>
</comment>
<dbReference type="HAMAP" id="MF_00252">
    <property type="entry name" value="Lys_tRNA_synth_class2"/>
    <property type="match status" value="1"/>
</dbReference>
<comment type="catalytic activity">
    <reaction evidence="6">
        <text>tRNA(Lys) + L-lysine + ATP = L-lysyl-tRNA(Lys) + AMP + diphosphate</text>
        <dbReference type="Rhea" id="RHEA:20792"/>
        <dbReference type="Rhea" id="RHEA-COMP:9696"/>
        <dbReference type="Rhea" id="RHEA-COMP:9697"/>
        <dbReference type="ChEBI" id="CHEBI:30616"/>
        <dbReference type="ChEBI" id="CHEBI:32551"/>
        <dbReference type="ChEBI" id="CHEBI:33019"/>
        <dbReference type="ChEBI" id="CHEBI:78442"/>
        <dbReference type="ChEBI" id="CHEBI:78529"/>
        <dbReference type="ChEBI" id="CHEBI:456215"/>
        <dbReference type="EC" id="6.1.1.6"/>
    </reaction>
</comment>
<accession>A0A2H0RFI6</accession>
<dbReference type="AlphaFoldDB" id="A0A2H0RFI6"/>
<evidence type="ECO:0000256" key="6">
    <source>
        <dbReference type="HAMAP-Rule" id="MF_00252"/>
    </source>
</evidence>
<evidence type="ECO:0000256" key="1">
    <source>
        <dbReference type="ARBA" id="ARBA00022598"/>
    </source>
</evidence>
<dbReference type="InterPro" id="IPR045864">
    <property type="entry name" value="aa-tRNA-synth_II/BPL/LPL"/>
</dbReference>
<dbReference type="InterPro" id="IPR004364">
    <property type="entry name" value="Aa-tRNA-synt_II"/>
</dbReference>
<keyword evidence="6" id="KW-0963">Cytoplasm</keyword>
<comment type="cofactor">
    <cofactor evidence="6">
        <name>Mg(2+)</name>
        <dbReference type="ChEBI" id="CHEBI:18420"/>
    </cofactor>
    <text evidence="6">Binds 3 Mg(2+) ions per subunit.</text>
</comment>
<keyword evidence="2 6" id="KW-0479">Metal-binding</keyword>
<dbReference type="CDD" id="cd04322">
    <property type="entry name" value="LysRS_N"/>
    <property type="match status" value="1"/>
</dbReference>
<dbReference type="PANTHER" id="PTHR42918:SF15">
    <property type="entry name" value="LYSINE--TRNA LIGASE, CHLOROPLASTIC_MITOCHONDRIAL"/>
    <property type="match status" value="1"/>
</dbReference>
<keyword evidence="6" id="KW-0648">Protein biosynthesis</keyword>
<comment type="subcellular location">
    <subcellularLocation>
        <location evidence="6">Cytoplasm</location>
    </subcellularLocation>
</comment>
<dbReference type="GO" id="GO:0006430">
    <property type="term" value="P:lysyl-tRNA aminoacylation"/>
    <property type="evidence" value="ECO:0007669"/>
    <property type="project" value="UniProtKB-UniRule"/>
</dbReference>